<dbReference type="SMART" id="SM00967">
    <property type="entry name" value="SpoU_sub_bind"/>
    <property type="match status" value="1"/>
</dbReference>
<dbReference type="Proteomes" id="UP000886106">
    <property type="component" value="Unassembled WGS sequence"/>
</dbReference>
<dbReference type="InterPro" id="IPR001537">
    <property type="entry name" value="SpoU_MeTrfase"/>
</dbReference>
<dbReference type="PANTHER" id="PTHR46429:SF1">
    <property type="entry name" value="23S RRNA (GUANOSINE-2'-O-)-METHYLTRANSFERASE RLMB"/>
    <property type="match status" value="1"/>
</dbReference>
<evidence type="ECO:0000256" key="2">
    <source>
        <dbReference type="ARBA" id="ARBA00022679"/>
    </source>
</evidence>
<dbReference type="Gene3D" id="3.40.1280.10">
    <property type="match status" value="1"/>
</dbReference>
<evidence type="ECO:0000259" key="3">
    <source>
        <dbReference type="SMART" id="SM00967"/>
    </source>
</evidence>
<dbReference type="InterPro" id="IPR004441">
    <property type="entry name" value="rRNA_MeTrfase_TrmH"/>
</dbReference>
<name>A0A7V5J052_UNCKA</name>
<dbReference type="AlphaFoldDB" id="A0A7V5J052"/>
<proteinExistence type="predicted"/>
<comment type="caution">
    <text evidence="4">The sequence shown here is derived from an EMBL/GenBank/DDBJ whole genome shotgun (WGS) entry which is preliminary data.</text>
</comment>
<dbReference type="GO" id="GO:0005829">
    <property type="term" value="C:cytosol"/>
    <property type="evidence" value="ECO:0007669"/>
    <property type="project" value="TreeGrafter"/>
</dbReference>
<evidence type="ECO:0000313" key="4">
    <source>
        <dbReference type="EMBL" id="HHH14252.1"/>
    </source>
</evidence>
<feature type="domain" description="RNA 2-O ribose methyltransferase substrate binding" evidence="3">
    <location>
        <begin position="8"/>
        <end position="83"/>
    </location>
</feature>
<dbReference type="InterPro" id="IPR013123">
    <property type="entry name" value="SpoU_subst-bd"/>
</dbReference>
<reference evidence="4" key="1">
    <citation type="journal article" date="2020" name="mSystems">
        <title>Genome- and Community-Level Interaction Insights into Carbon Utilization and Element Cycling Functions of Hydrothermarchaeota in Hydrothermal Sediment.</title>
        <authorList>
            <person name="Zhou Z."/>
            <person name="Liu Y."/>
            <person name="Xu W."/>
            <person name="Pan J."/>
            <person name="Luo Z.H."/>
            <person name="Li M."/>
        </authorList>
    </citation>
    <scope>NUCLEOTIDE SEQUENCE [LARGE SCALE GENOMIC DNA]</scope>
    <source>
        <strain evidence="4">HyVt-517</strain>
    </source>
</reference>
<dbReference type="SUPFAM" id="SSF75217">
    <property type="entry name" value="alpha/beta knot"/>
    <property type="match status" value="1"/>
</dbReference>
<protein>
    <submittedName>
        <fullName evidence="4">23S rRNA (Guanosine(2251)-2'-O)-methyltransferase RlmB</fullName>
    </submittedName>
</protein>
<dbReference type="CDD" id="cd18103">
    <property type="entry name" value="SpoU-like_RlmB"/>
    <property type="match status" value="1"/>
</dbReference>
<dbReference type="GO" id="GO:0008173">
    <property type="term" value="F:RNA methyltransferase activity"/>
    <property type="evidence" value="ECO:0007669"/>
    <property type="project" value="InterPro"/>
</dbReference>
<dbReference type="EMBL" id="DRNS01000069">
    <property type="protein sequence ID" value="HHH14252.1"/>
    <property type="molecule type" value="Genomic_DNA"/>
</dbReference>
<dbReference type="GO" id="GO:0032259">
    <property type="term" value="P:methylation"/>
    <property type="evidence" value="ECO:0007669"/>
    <property type="project" value="UniProtKB-KW"/>
</dbReference>
<dbReference type="Pfam" id="PF00588">
    <property type="entry name" value="SpoU_methylase"/>
    <property type="match status" value="1"/>
</dbReference>
<dbReference type="NCBIfam" id="TIGR00186">
    <property type="entry name" value="rRNA_methyl_3"/>
    <property type="match status" value="1"/>
</dbReference>
<accession>A0A7V5J052</accession>
<dbReference type="GO" id="GO:0006396">
    <property type="term" value="P:RNA processing"/>
    <property type="evidence" value="ECO:0007669"/>
    <property type="project" value="InterPro"/>
</dbReference>
<keyword evidence="2" id="KW-0808">Transferase</keyword>
<dbReference type="SUPFAM" id="SSF55315">
    <property type="entry name" value="L30e-like"/>
    <property type="match status" value="1"/>
</dbReference>
<sequence>MQKRNLVFVEGLNPVLELFNSNRYIKKIYLDKGLKSPKKKNILEYASKRNIPIEYYSRSRLDTLSKTGVHQGVIALAERVVFSSLKGFLEDTLDKPNLSIVIARNITYEHNLGAIIRTCVASGVDGLIITGKSSVKITPVVERTSMGAISEIALFRESFFSAVKLLKRAGLKLIALEVTGEKYYFEESLTGRTAFVIGGESETLRENVINKVDTVVKIPMISKIPSLNVSVALGIVLYDRIRQLYGNTI</sequence>
<dbReference type="InterPro" id="IPR029028">
    <property type="entry name" value="Alpha/beta_knot_MTases"/>
</dbReference>
<organism evidence="4">
    <name type="scientific">candidate division WWE3 bacterium</name>
    <dbReference type="NCBI Taxonomy" id="2053526"/>
    <lineage>
        <taxon>Bacteria</taxon>
        <taxon>Katanobacteria</taxon>
    </lineage>
</organism>
<dbReference type="Pfam" id="PF08032">
    <property type="entry name" value="SpoU_sub_bind"/>
    <property type="match status" value="1"/>
</dbReference>
<keyword evidence="1" id="KW-0489">Methyltransferase</keyword>
<dbReference type="Gene3D" id="3.30.1330.30">
    <property type="match status" value="1"/>
</dbReference>
<dbReference type="InterPro" id="IPR029064">
    <property type="entry name" value="Ribosomal_eL30-like_sf"/>
</dbReference>
<dbReference type="InterPro" id="IPR029026">
    <property type="entry name" value="tRNA_m1G_MTases_N"/>
</dbReference>
<evidence type="ECO:0000256" key="1">
    <source>
        <dbReference type="ARBA" id="ARBA00022603"/>
    </source>
</evidence>
<dbReference type="GO" id="GO:0003723">
    <property type="term" value="F:RNA binding"/>
    <property type="evidence" value="ECO:0007669"/>
    <property type="project" value="InterPro"/>
</dbReference>
<dbReference type="PANTHER" id="PTHR46429">
    <property type="entry name" value="23S RRNA (GUANOSINE-2'-O-)-METHYLTRANSFERASE RLMB"/>
    <property type="match status" value="1"/>
</dbReference>
<gene>
    <name evidence="4" type="primary">rlmB</name>
    <name evidence="4" type="ORF">ENJ78_00915</name>
</gene>